<dbReference type="PANTHER" id="PTHR43000">
    <property type="entry name" value="DTDP-D-GLUCOSE 4,6-DEHYDRATASE-RELATED"/>
    <property type="match status" value="1"/>
</dbReference>
<dbReference type="EMBL" id="JACRTL010000004">
    <property type="protein sequence ID" value="MBC8611233.1"/>
    <property type="molecule type" value="Genomic_DNA"/>
</dbReference>
<dbReference type="Proteomes" id="UP000632659">
    <property type="component" value="Unassembled WGS sequence"/>
</dbReference>
<evidence type="ECO:0000259" key="2">
    <source>
        <dbReference type="Pfam" id="PF01370"/>
    </source>
</evidence>
<reference evidence="3" key="1">
    <citation type="submission" date="2020-08" db="EMBL/GenBank/DDBJ databases">
        <title>Genome public.</title>
        <authorList>
            <person name="Liu C."/>
            <person name="Sun Q."/>
        </authorList>
    </citation>
    <scope>NUCLEOTIDE SEQUENCE</scope>
    <source>
        <strain evidence="3">NSJ-15</strain>
    </source>
</reference>
<feature type="domain" description="NAD-dependent epimerase/dehydratase" evidence="2">
    <location>
        <begin position="5"/>
        <end position="231"/>
    </location>
</feature>
<evidence type="ECO:0000313" key="4">
    <source>
        <dbReference type="Proteomes" id="UP000632659"/>
    </source>
</evidence>
<dbReference type="InterPro" id="IPR001509">
    <property type="entry name" value="Epimerase_deHydtase"/>
</dbReference>
<keyword evidence="4" id="KW-1185">Reference proteome</keyword>
<proteinExistence type="inferred from homology"/>
<evidence type="ECO:0000256" key="1">
    <source>
        <dbReference type="ARBA" id="ARBA00007637"/>
    </source>
</evidence>
<dbReference type="AlphaFoldDB" id="A0A8J6TVA3"/>
<dbReference type="SUPFAM" id="SSF51735">
    <property type="entry name" value="NAD(P)-binding Rossmann-fold domains"/>
    <property type="match status" value="1"/>
</dbReference>
<gene>
    <name evidence="3" type="ORF">H8702_08905</name>
</gene>
<accession>A0A8J6TVA3</accession>
<organism evidence="3 4">
    <name type="scientific">Massiliimalia timonensis</name>
    <dbReference type="NCBI Taxonomy" id="1987501"/>
    <lineage>
        <taxon>Bacteria</taxon>
        <taxon>Bacillati</taxon>
        <taxon>Bacillota</taxon>
        <taxon>Clostridia</taxon>
        <taxon>Eubacteriales</taxon>
        <taxon>Oscillospiraceae</taxon>
        <taxon>Massiliimalia</taxon>
    </lineage>
</organism>
<protein>
    <submittedName>
        <fullName evidence="3">NAD(P)-dependent oxidoreductase</fullName>
    </submittedName>
</protein>
<dbReference type="RefSeq" id="WP_154825595.1">
    <property type="nucleotide sequence ID" value="NZ_JACRTL010000004.1"/>
</dbReference>
<name>A0A8J6TVA3_9FIRM</name>
<dbReference type="Pfam" id="PF01370">
    <property type="entry name" value="Epimerase"/>
    <property type="match status" value="1"/>
</dbReference>
<comment type="caution">
    <text evidence="3">The sequence shown here is derived from an EMBL/GenBank/DDBJ whole genome shotgun (WGS) entry which is preliminary data.</text>
</comment>
<dbReference type="InterPro" id="IPR036291">
    <property type="entry name" value="NAD(P)-bd_dom_sf"/>
</dbReference>
<evidence type="ECO:0000313" key="3">
    <source>
        <dbReference type="EMBL" id="MBC8611233.1"/>
    </source>
</evidence>
<sequence length="307" mass="34004">MKKAIVTGANGFVGSAVVRELLRHGVQVTALDRTGCCENLPRNELLRFIPCELSEMDSLKTTLPKGEHDIFYHFAWAGSAGPQRTDSALQMQNALWTLDAVKTASALGVKRFVSAGSIMEYETTAATFTQGSRPGMGYIYGGGKLIAHVICKASAAEIGMDLLWAHITNAYGPGERSLRFVNTTIRKMIERQPLQFTSGTQNYDFVYIDDVARAFYLIGENGKPFCEYMIGSSHARPLREFIEEMGQALAPEQELVFGDVPFTGTDLPLCQFDCSVTERDTGFKAEVSFAEGTKRTMDWIIETEYQK</sequence>
<comment type="similarity">
    <text evidence="1">Belongs to the NAD(P)-dependent epimerase/dehydratase family.</text>
</comment>
<dbReference type="Gene3D" id="3.40.50.720">
    <property type="entry name" value="NAD(P)-binding Rossmann-like Domain"/>
    <property type="match status" value="1"/>
</dbReference>